<name>A0ABM6Z6F5_9ACTO</name>
<organism evidence="2 3">
    <name type="scientific">Actinomyces lilanjuaniae</name>
    <dbReference type="NCBI Taxonomy" id="2321394"/>
    <lineage>
        <taxon>Bacteria</taxon>
        <taxon>Bacillati</taxon>
        <taxon>Actinomycetota</taxon>
        <taxon>Actinomycetes</taxon>
        <taxon>Actinomycetales</taxon>
        <taxon>Actinomycetaceae</taxon>
        <taxon>Actinomyces</taxon>
    </lineage>
</organism>
<protein>
    <submittedName>
        <fullName evidence="2">Plantazolicin synthase D</fullName>
    </submittedName>
</protein>
<dbReference type="PANTHER" id="PTHR37809">
    <property type="entry name" value="RIBOSOMAL PROTEIN S12 METHYLTHIOTRANSFERASE ACCESSORY FACTOR YCAO"/>
    <property type="match status" value="1"/>
</dbReference>
<dbReference type="Pfam" id="PF02624">
    <property type="entry name" value="YcaO"/>
    <property type="match status" value="1"/>
</dbReference>
<dbReference type="Gene3D" id="3.30.40.250">
    <property type="match status" value="1"/>
</dbReference>
<proteinExistence type="predicted"/>
<dbReference type="EMBL" id="CP032514">
    <property type="protein sequence ID" value="AYD90600.1"/>
    <property type="molecule type" value="Genomic_DNA"/>
</dbReference>
<evidence type="ECO:0000259" key="1">
    <source>
        <dbReference type="PROSITE" id="PS51664"/>
    </source>
</evidence>
<dbReference type="InterPro" id="IPR027624">
    <property type="entry name" value="TOMM_cyclo_SagD"/>
</dbReference>
<keyword evidence="3" id="KW-1185">Reference proteome</keyword>
<evidence type="ECO:0000313" key="3">
    <source>
        <dbReference type="Proteomes" id="UP000273001"/>
    </source>
</evidence>
<reference evidence="2 3" key="1">
    <citation type="submission" date="2018-09" db="EMBL/GenBank/DDBJ databases">
        <authorList>
            <person name="Li J."/>
        </authorList>
    </citation>
    <scope>NUCLEOTIDE SEQUENCE [LARGE SCALE GENOMIC DNA]</scope>
    <source>
        <strain evidence="2 3">2129</strain>
    </source>
</reference>
<dbReference type="InterPro" id="IPR003776">
    <property type="entry name" value="YcaO-like_dom"/>
</dbReference>
<gene>
    <name evidence="2" type="ORF">D5R93_12420</name>
</gene>
<dbReference type="RefSeq" id="WP_120205519.1">
    <property type="nucleotide sequence ID" value="NZ_CP032514.1"/>
</dbReference>
<dbReference type="Gene3D" id="3.30.1330.230">
    <property type="match status" value="1"/>
</dbReference>
<dbReference type="PROSITE" id="PS51664">
    <property type="entry name" value="YCAO"/>
    <property type="match status" value="1"/>
</dbReference>
<dbReference type="Gene3D" id="3.30.160.660">
    <property type="match status" value="1"/>
</dbReference>
<dbReference type="PANTHER" id="PTHR37809:SF1">
    <property type="entry name" value="RIBOSOMAL PROTEIN S12 METHYLTHIOTRANSFERASE ACCESSORY FACTOR YCAO"/>
    <property type="match status" value="1"/>
</dbReference>
<dbReference type="Proteomes" id="UP000273001">
    <property type="component" value="Chromosome"/>
</dbReference>
<accession>A0ABM6Z6F5</accession>
<evidence type="ECO:0000313" key="2">
    <source>
        <dbReference type="EMBL" id="AYD90600.1"/>
    </source>
</evidence>
<sequence length="382" mass="42088">MNGGGALSYRAAKVAAIGETIERYSAAYMPDDLFFRSDAPGTADSAFRYDWNLFHSRQYEEEDFPFAPLTPDTPTLWTWARDIGTQQQSAVPADLVYLRPLKSTGATVAYATSNGVACSLTMPEALVSAILEAFERHAFMLTWHATLTPPLIDGPTLFRTSPFWHDHVEPTNLDVRLFALSELVGVPTVLAVVLNTATASAPISFGAASAPTISRAAEKATVEAFQTRVWIKAEQRSRNTIRFDSDWRKTIHSFDDHVRLYAGPNQDPLWKAISFLTDATEEEPHPERFDLPSGLGPSDSVKELVAIARRRDVELFNVDVTSPDVRDEGVVVVKVLSPQLMQLDASYVGRFLGNPALYSPLPWGHGSGGDFDTLNPIPHPFP</sequence>
<feature type="domain" description="YcaO" evidence="1">
    <location>
        <begin position="4"/>
        <end position="382"/>
    </location>
</feature>
<dbReference type="NCBIfam" id="TIGR03604">
    <property type="entry name" value="TOMM_cyclo_SagD"/>
    <property type="match status" value="1"/>
</dbReference>